<comment type="caution">
    <text evidence="1">The sequence shown here is derived from an EMBL/GenBank/DDBJ whole genome shotgun (WGS) entry which is preliminary data.</text>
</comment>
<accession>A0ABQ1WCB6</accession>
<proteinExistence type="predicted"/>
<dbReference type="EMBL" id="BMIX01000001">
    <property type="protein sequence ID" value="GGG24424.1"/>
    <property type="molecule type" value="Genomic_DNA"/>
</dbReference>
<organism evidence="1 2">
    <name type="scientific">Christiangramia forsetii</name>
    <dbReference type="NCBI Taxonomy" id="411153"/>
    <lineage>
        <taxon>Bacteria</taxon>
        <taxon>Pseudomonadati</taxon>
        <taxon>Bacteroidota</taxon>
        <taxon>Flavobacteriia</taxon>
        <taxon>Flavobacteriales</taxon>
        <taxon>Flavobacteriaceae</taxon>
        <taxon>Christiangramia</taxon>
    </lineage>
</organism>
<gene>
    <name evidence="1" type="ORF">GCM10011532_04610</name>
</gene>
<protein>
    <submittedName>
        <fullName evidence="1">Uncharacterized protein</fullName>
    </submittedName>
</protein>
<reference evidence="2" key="1">
    <citation type="journal article" date="2019" name="Int. J. Syst. Evol. Microbiol.">
        <title>The Global Catalogue of Microorganisms (GCM) 10K type strain sequencing project: providing services to taxonomists for standard genome sequencing and annotation.</title>
        <authorList>
            <consortium name="The Broad Institute Genomics Platform"/>
            <consortium name="The Broad Institute Genome Sequencing Center for Infectious Disease"/>
            <person name="Wu L."/>
            <person name="Ma J."/>
        </authorList>
    </citation>
    <scope>NUCLEOTIDE SEQUENCE [LARGE SCALE GENOMIC DNA]</scope>
    <source>
        <strain evidence="2">CGMCC 1.15422</strain>
    </source>
</reference>
<sequence length="67" mass="8022">MKTITGKEINVTPNYSKRTFTIRTEENGMKSKYRTIPMSQEEFDSNEMNTANDWQQFLKTDEYYLVK</sequence>
<dbReference type="RefSeq" id="WP_011710270.1">
    <property type="nucleotide sequence ID" value="NZ_BMIX01000001.1"/>
</dbReference>
<name>A0ABQ1WCB6_9FLAO</name>
<evidence type="ECO:0000313" key="1">
    <source>
        <dbReference type="EMBL" id="GGG24424.1"/>
    </source>
</evidence>
<evidence type="ECO:0000313" key="2">
    <source>
        <dbReference type="Proteomes" id="UP000605733"/>
    </source>
</evidence>
<dbReference type="Proteomes" id="UP000605733">
    <property type="component" value="Unassembled WGS sequence"/>
</dbReference>
<keyword evidence="2" id="KW-1185">Reference proteome</keyword>